<evidence type="ECO:0000256" key="7">
    <source>
        <dbReference type="ARBA" id="ARBA00053401"/>
    </source>
</evidence>
<dbReference type="PRINTS" id="PR00773">
    <property type="entry name" value="GRPEPROTEIN"/>
</dbReference>
<dbReference type="HAMAP" id="MF_01151">
    <property type="entry name" value="GrpE"/>
    <property type="match status" value="1"/>
</dbReference>
<evidence type="ECO:0000313" key="16">
    <source>
        <dbReference type="Proteomes" id="UP000298381"/>
    </source>
</evidence>
<keyword evidence="13" id="KW-0175">Coiled coil</keyword>
<dbReference type="PANTHER" id="PTHR21237">
    <property type="entry name" value="GRPE PROTEIN"/>
    <property type="match status" value="1"/>
</dbReference>
<dbReference type="PANTHER" id="PTHR21237:SF23">
    <property type="entry name" value="GRPE PROTEIN HOMOLOG, MITOCHONDRIAL"/>
    <property type="match status" value="1"/>
</dbReference>
<gene>
    <name evidence="10 15" type="primary">grpE</name>
    <name evidence="15" type="ORF">E4100_05965</name>
</gene>
<dbReference type="CDD" id="cd00446">
    <property type="entry name" value="GrpE"/>
    <property type="match status" value="1"/>
</dbReference>
<feature type="region of interest" description="Disordered" evidence="14">
    <location>
        <begin position="1"/>
        <end position="38"/>
    </location>
</feature>
<evidence type="ECO:0000256" key="10">
    <source>
        <dbReference type="HAMAP-Rule" id="MF_01151"/>
    </source>
</evidence>
<proteinExistence type="inferred from homology"/>
<dbReference type="Proteomes" id="UP000298381">
    <property type="component" value="Unassembled WGS sequence"/>
</dbReference>
<evidence type="ECO:0000313" key="15">
    <source>
        <dbReference type="EMBL" id="TFZ40103.1"/>
    </source>
</evidence>
<dbReference type="Pfam" id="PF01025">
    <property type="entry name" value="GrpE"/>
    <property type="match status" value="1"/>
</dbReference>
<sequence>MVDEDKTINNEDQKTDGDNVISDNEQKNEDDAKEVDDINHTKKLLAEKEEVIEDLNNKIARLQADFLNYKKRSEKEKEESVNFGIQAVITDLLPIIDNFERALEAASNKEDSFYKGVDMIKDQLYSLLEKYNIKEIKALGEKFDPNIHHAISTVDTQEEAGTVVEVYQKGYLMEDKVVRPSMVIVSK</sequence>
<dbReference type="PROSITE" id="PS01071">
    <property type="entry name" value="GRPE"/>
    <property type="match status" value="1"/>
</dbReference>
<keyword evidence="4 10" id="KW-0963">Cytoplasm</keyword>
<evidence type="ECO:0000256" key="12">
    <source>
        <dbReference type="RuleBase" id="RU004478"/>
    </source>
</evidence>
<evidence type="ECO:0000256" key="1">
    <source>
        <dbReference type="ARBA" id="ARBA00004496"/>
    </source>
</evidence>
<evidence type="ECO:0000256" key="5">
    <source>
        <dbReference type="ARBA" id="ARBA00023016"/>
    </source>
</evidence>
<accession>A0A4Z0D5R9</accession>
<dbReference type="NCBIfam" id="NF010738">
    <property type="entry name" value="PRK14140.1"/>
    <property type="match status" value="1"/>
</dbReference>
<dbReference type="GO" id="GO:0042803">
    <property type="term" value="F:protein homodimerization activity"/>
    <property type="evidence" value="ECO:0007669"/>
    <property type="project" value="InterPro"/>
</dbReference>
<evidence type="ECO:0000256" key="3">
    <source>
        <dbReference type="ARBA" id="ARBA00011738"/>
    </source>
</evidence>
<evidence type="ECO:0000256" key="4">
    <source>
        <dbReference type="ARBA" id="ARBA00022490"/>
    </source>
</evidence>
<protein>
    <recommendedName>
        <fullName evidence="8 10">Protein GrpE</fullName>
    </recommendedName>
    <alternativeName>
        <fullName evidence="9 10">HSP-70 cofactor</fullName>
    </alternativeName>
</protein>
<dbReference type="InterPro" id="IPR000740">
    <property type="entry name" value="GrpE"/>
</dbReference>
<comment type="subunit">
    <text evidence="3 10">Homodimer.</text>
</comment>
<evidence type="ECO:0000256" key="13">
    <source>
        <dbReference type="SAM" id="Coils"/>
    </source>
</evidence>
<dbReference type="InterPro" id="IPR009012">
    <property type="entry name" value="GrpE_head"/>
</dbReference>
<dbReference type="GO" id="GO:0051087">
    <property type="term" value="F:protein-folding chaperone binding"/>
    <property type="evidence" value="ECO:0007669"/>
    <property type="project" value="InterPro"/>
</dbReference>
<evidence type="ECO:0000256" key="8">
    <source>
        <dbReference type="ARBA" id="ARBA00072274"/>
    </source>
</evidence>
<organism evidence="15 16">
    <name type="scientific">Soehngenia longivitae</name>
    <dbReference type="NCBI Taxonomy" id="2562294"/>
    <lineage>
        <taxon>Bacteria</taxon>
        <taxon>Bacillati</taxon>
        <taxon>Bacillota</taxon>
        <taxon>Tissierellia</taxon>
        <taxon>Tissierellales</taxon>
        <taxon>Tissierellaceae</taxon>
        <taxon>Soehngenia</taxon>
    </lineage>
</organism>
<dbReference type="FunFam" id="2.30.22.10:FF:000001">
    <property type="entry name" value="Protein GrpE"/>
    <property type="match status" value="1"/>
</dbReference>
<dbReference type="GO" id="GO:0051082">
    <property type="term" value="F:unfolded protein binding"/>
    <property type="evidence" value="ECO:0007669"/>
    <property type="project" value="TreeGrafter"/>
</dbReference>
<evidence type="ECO:0000256" key="11">
    <source>
        <dbReference type="RuleBase" id="RU000639"/>
    </source>
</evidence>
<keyword evidence="16" id="KW-1185">Reference proteome</keyword>
<dbReference type="GO" id="GO:0005737">
    <property type="term" value="C:cytoplasm"/>
    <property type="evidence" value="ECO:0007669"/>
    <property type="project" value="UniProtKB-SubCell"/>
</dbReference>
<dbReference type="SUPFAM" id="SSF51064">
    <property type="entry name" value="Head domain of nucleotide exchange factor GrpE"/>
    <property type="match status" value="1"/>
</dbReference>
<keyword evidence="5 10" id="KW-0346">Stress response</keyword>
<dbReference type="SUPFAM" id="SSF58014">
    <property type="entry name" value="Coiled-coil domain of nucleotide exchange factor GrpE"/>
    <property type="match status" value="1"/>
</dbReference>
<dbReference type="GO" id="GO:0000774">
    <property type="term" value="F:adenyl-nucleotide exchange factor activity"/>
    <property type="evidence" value="ECO:0007669"/>
    <property type="project" value="InterPro"/>
</dbReference>
<comment type="function">
    <text evidence="7 10 11">Participates actively in the response to hyperosmotic and heat shock by preventing the aggregation of stress-denatured proteins, in association with DnaK and GrpE. It is the nucleotide exchange factor for DnaK and may function as a thermosensor. Unfolded proteins bind initially to DnaJ; upon interaction with the DnaJ-bound protein, DnaK hydrolyzes its bound ATP, resulting in the formation of a stable complex. GrpE releases ADP from DnaK; ATP binding to DnaK triggers the release of the substrate protein, thus completing the reaction cycle. Several rounds of ATP-dependent interactions between DnaJ, DnaK and GrpE are required for fully efficient folding.</text>
</comment>
<dbReference type="EMBL" id="SRIB01000007">
    <property type="protein sequence ID" value="TFZ40103.1"/>
    <property type="molecule type" value="Genomic_DNA"/>
</dbReference>
<dbReference type="OrthoDB" id="9812586at2"/>
<dbReference type="GO" id="GO:0006457">
    <property type="term" value="P:protein folding"/>
    <property type="evidence" value="ECO:0007669"/>
    <property type="project" value="InterPro"/>
</dbReference>
<comment type="caution">
    <text evidence="15">The sequence shown here is derived from an EMBL/GenBank/DDBJ whole genome shotgun (WGS) entry which is preliminary data.</text>
</comment>
<feature type="compositionally biased region" description="Basic and acidic residues" evidence="14">
    <location>
        <begin position="1"/>
        <end position="17"/>
    </location>
</feature>
<feature type="coiled-coil region" evidence="13">
    <location>
        <begin position="38"/>
        <end position="79"/>
    </location>
</feature>
<comment type="similarity">
    <text evidence="2 10 12">Belongs to the GrpE family.</text>
</comment>
<dbReference type="AlphaFoldDB" id="A0A4Z0D5R9"/>
<evidence type="ECO:0000256" key="6">
    <source>
        <dbReference type="ARBA" id="ARBA00023186"/>
    </source>
</evidence>
<dbReference type="InterPro" id="IPR013805">
    <property type="entry name" value="GrpE_CC"/>
</dbReference>
<dbReference type="Gene3D" id="3.90.20.20">
    <property type="match status" value="1"/>
</dbReference>
<keyword evidence="6 10" id="KW-0143">Chaperone</keyword>
<evidence type="ECO:0000256" key="14">
    <source>
        <dbReference type="SAM" id="MobiDB-lite"/>
    </source>
</evidence>
<reference evidence="15 16" key="1">
    <citation type="submission" date="2019-03" db="EMBL/GenBank/DDBJ databases">
        <title>Draft genome sequence data and analysis of a Fermenting Bacterium, Soehngenia longevitae strain 1933PT, isolated from petroleum reservoir in Azerbaijan.</title>
        <authorList>
            <person name="Grouzdev D.S."/>
            <person name="Bidzhieva S.K."/>
            <person name="Sokolova D.S."/>
            <person name="Tourova T.P."/>
            <person name="Poltaraus A.B."/>
            <person name="Nazina T.N."/>
        </authorList>
    </citation>
    <scope>NUCLEOTIDE SEQUENCE [LARGE SCALE GENOMIC DNA]</scope>
    <source>
        <strain evidence="15 16">1933P</strain>
    </source>
</reference>
<name>A0A4Z0D5R9_9FIRM</name>
<dbReference type="Gene3D" id="2.30.22.10">
    <property type="entry name" value="Head domain of nucleotide exchange factor GrpE"/>
    <property type="match status" value="1"/>
</dbReference>
<evidence type="ECO:0000256" key="9">
    <source>
        <dbReference type="ARBA" id="ARBA00076414"/>
    </source>
</evidence>
<evidence type="ECO:0000256" key="2">
    <source>
        <dbReference type="ARBA" id="ARBA00009054"/>
    </source>
</evidence>
<comment type="subcellular location">
    <subcellularLocation>
        <location evidence="1 10">Cytoplasm</location>
    </subcellularLocation>
</comment>
<feature type="compositionally biased region" description="Basic and acidic residues" evidence="14">
    <location>
        <begin position="24"/>
        <end position="38"/>
    </location>
</feature>